<dbReference type="PANTHER" id="PTHR43214:SF41">
    <property type="entry name" value="NITRATE_NITRITE RESPONSE REGULATOR PROTEIN NARP"/>
    <property type="match status" value="1"/>
</dbReference>
<dbReference type="OrthoDB" id="9797341at2"/>
<dbReference type="Proteomes" id="UP000306918">
    <property type="component" value="Unassembled WGS sequence"/>
</dbReference>
<dbReference type="GO" id="GO:0003677">
    <property type="term" value="F:DNA binding"/>
    <property type="evidence" value="ECO:0007669"/>
    <property type="project" value="UniProtKB-KW"/>
</dbReference>
<dbReference type="EMBL" id="STFF01000004">
    <property type="protein sequence ID" value="THU38279.1"/>
    <property type="molecule type" value="Genomic_DNA"/>
</dbReference>
<accession>A0A4S8HUG3</accession>
<dbReference type="PROSITE" id="PS50043">
    <property type="entry name" value="HTH_LUXR_2"/>
    <property type="match status" value="1"/>
</dbReference>
<keyword evidence="9" id="KW-1185">Reference proteome</keyword>
<comment type="caution">
    <text evidence="8">The sequence shown here is derived from an EMBL/GenBank/DDBJ whole genome shotgun (WGS) entry which is preliminary data.</text>
</comment>
<feature type="modified residue" description="4-aspartylphosphate" evidence="5">
    <location>
        <position position="57"/>
    </location>
</feature>
<keyword evidence="3" id="KW-0238">DNA-binding</keyword>
<dbReference type="AlphaFoldDB" id="A0A4S8HUG3"/>
<organism evidence="8 9">
    <name type="scientific">Niastella caeni</name>
    <dbReference type="NCBI Taxonomy" id="2569763"/>
    <lineage>
        <taxon>Bacteria</taxon>
        <taxon>Pseudomonadati</taxon>
        <taxon>Bacteroidota</taxon>
        <taxon>Chitinophagia</taxon>
        <taxon>Chitinophagales</taxon>
        <taxon>Chitinophagaceae</taxon>
        <taxon>Niastella</taxon>
    </lineage>
</organism>
<dbReference type="PANTHER" id="PTHR43214">
    <property type="entry name" value="TWO-COMPONENT RESPONSE REGULATOR"/>
    <property type="match status" value="1"/>
</dbReference>
<dbReference type="SUPFAM" id="SSF46894">
    <property type="entry name" value="C-terminal effector domain of the bipartite response regulators"/>
    <property type="match status" value="1"/>
</dbReference>
<dbReference type="GO" id="GO:0000160">
    <property type="term" value="P:phosphorelay signal transduction system"/>
    <property type="evidence" value="ECO:0007669"/>
    <property type="project" value="InterPro"/>
</dbReference>
<proteinExistence type="predicted"/>
<evidence type="ECO:0000256" key="1">
    <source>
        <dbReference type="ARBA" id="ARBA00022553"/>
    </source>
</evidence>
<evidence type="ECO:0000313" key="8">
    <source>
        <dbReference type="EMBL" id="THU38279.1"/>
    </source>
</evidence>
<feature type="domain" description="Response regulatory" evidence="7">
    <location>
        <begin position="5"/>
        <end position="122"/>
    </location>
</feature>
<protein>
    <submittedName>
        <fullName evidence="8">Response regulator transcription factor</fullName>
    </submittedName>
</protein>
<sequence length="221" mass="25217">MKNISLAIVDDHKLFRDGLAELINGFSNYQVVIEADNGQDFIHQLNASNVPEIVLLDLNMKQMDGFETAAWLKEHHPDIKILALSMYENENAIIRMLRLGVRGYVLKDIRKQELEQALSSLVSKGYYYTELVTGKLIHALNSLHEEKPGPSLRELVSLNQRETEFLKLACTELTYKDIADKMCLSIHTIDGYRDVLFEKLNVKSRVGLVVYAIKNKIVLID</sequence>
<dbReference type="InterPro" id="IPR058245">
    <property type="entry name" value="NreC/VraR/RcsB-like_REC"/>
</dbReference>
<evidence type="ECO:0000259" key="6">
    <source>
        <dbReference type="PROSITE" id="PS50043"/>
    </source>
</evidence>
<dbReference type="InterPro" id="IPR011006">
    <property type="entry name" value="CheY-like_superfamily"/>
</dbReference>
<dbReference type="Gene3D" id="3.40.50.2300">
    <property type="match status" value="1"/>
</dbReference>
<evidence type="ECO:0000313" key="9">
    <source>
        <dbReference type="Proteomes" id="UP000306918"/>
    </source>
</evidence>
<dbReference type="PROSITE" id="PS50110">
    <property type="entry name" value="RESPONSE_REGULATORY"/>
    <property type="match status" value="1"/>
</dbReference>
<dbReference type="InterPro" id="IPR016032">
    <property type="entry name" value="Sig_transdc_resp-reg_C-effctor"/>
</dbReference>
<dbReference type="Pfam" id="PF00072">
    <property type="entry name" value="Response_reg"/>
    <property type="match status" value="1"/>
</dbReference>
<keyword evidence="2" id="KW-0805">Transcription regulation</keyword>
<evidence type="ECO:0000256" key="4">
    <source>
        <dbReference type="ARBA" id="ARBA00023163"/>
    </source>
</evidence>
<keyword evidence="1 5" id="KW-0597">Phosphoprotein</keyword>
<dbReference type="SMART" id="SM00448">
    <property type="entry name" value="REC"/>
    <property type="match status" value="1"/>
</dbReference>
<dbReference type="InterPro" id="IPR001789">
    <property type="entry name" value="Sig_transdc_resp-reg_receiver"/>
</dbReference>
<dbReference type="InterPro" id="IPR039420">
    <property type="entry name" value="WalR-like"/>
</dbReference>
<dbReference type="CDD" id="cd06170">
    <property type="entry name" value="LuxR_C_like"/>
    <property type="match status" value="1"/>
</dbReference>
<dbReference type="CDD" id="cd17535">
    <property type="entry name" value="REC_NarL-like"/>
    <property type="match status" value="1"/>
</dbReference>
<reference evidence="8 9" key="1">
    <citation type="submission" date="2019-04" db="EMBL/GenBank/DDBJ databases">
        <title>Niastella caeni sp. nov., isolated from activated sludge.</title>
        <authorList>
            <person name="Sheng M."/>
        </authorList>
    </citation>
    <scope>NUCLEOTIDE SEQUENCE [LARGE SCALE GENOMIC DNA]</scope>
    <source>
        <strain evidence="8 9">HX-2-15</strain>
    </source>
</reference>
<keyword evidence="4" id="KW-0804">Transcription</keyword>
<dbReference type="GO" id="GO:0006355">
    <property type="term" value="P:regulation of DNA-templated transcription"/>
    <property type="evidence" value="ECO:0007669"/>
    <property type="project" value="InterPro"/>
</dbReference>
<evidence type="ECO:0000256" key="5">
    <source>
        <dbReference type="PROSITE-ProRule" id="PRU00169"/>
    </source>
</evidence>
<evidence type="ECO:0000256" key="2">
    <source>
        <dbReference type="ARBA" id="ARBA00023015"/>
    </source>
</evidence>
<feature type="domain" description="HTH luxR-type" evidence="6">
    <location>
        <begin position="151"/>
        <end position="216"/>
    </location>
</feature>
<name>A0A4S8HUG3_9BACT</name>
<evidence type="ECO:0000256" key="3">
    <source>
        <dbReference type="ARBA" id="ARBA00023125"/>
    </source>
</evidence>
<dbReference type="SMART" id="SM00421">
    <property type="entry name" value="HTH_LUXR"/>
    <property type="match status" value="1"/>
</dbReference>
<gene>
    <name evidence="8" type="ORF">FAM09_16515</name>
</gene>
<dbReference type="RefSeq" id="WP_136578234.1">
    <property type="nucleotide sequence ID" value="NZ_STFF01000004.1"/>
</dbReference>
<dbReference type="Pfam" id="PF00196">
    <property type="entry name" value="GerE"/>
    <property type="match status" value="1"/>
</dbReference>
<dbReference type="InterPro" id="IPR000792">
    <property type="entry name" value="Tscrpt_reg_LuxR_C"/>
</dbReference>
<evidence type="ECO:0000259" key="7">
    <source>
        <dbReference type="PROSITE" id="PS50110"/>
    </source>
</evidence>
<dbReference type="SUPFAM" id="SSF52172">
    <property type="entry name" value="CheY-like"/>
    <property type="match status" value="1"/>
</dbReference>